<protein>
    <recommendedName>
        <fullName evidence="3 9">Gluconokinase</fullName>
        <ecNumber evidence="3 9">2.7.1.12</ecNumber>
    </recommendedName>
</protein>
<dbReference type="InterPro" id="IPR006001">
    <property type="entry name" value="Therm_gnt_kin"/>
</dbReference>
<dbReference type="EMBL" id="JBEPSJ010000001">
    <property type="protein sequence ID" value="MET4582099.1"/>
    <property type="molecule type" value="Genomic_DNA"/>
</dbReference>
<evidence type="ECO:0000256" key="9">
    <source>
        <dbReference type="RuleBase" id="RU363066"/>
    </source>
</evidence>
<dbReference type="GO" id="GO:0046316">
    <property type="term" value="F:gluconokinase activity"/>
    <property type="evidence" value="ECO:0007669"/>
    <property type="project" value="UniProtKB-EC"/>
</dbReference>
<comment type="similarity">
    <text evidence="2 9">Belongs to the gluconokinase GntK/GntV family.</text>
</comment>
<dbReference type="Gene3D" id="3.40.50.300">
    <property type="entry name" value="P-loop containing nucleotide triphosphate hydrolases"/>
    <property type="match status" value="1"/>
</dbReference>
<evidence type="ECO:0000256" key="6">
    <source>
        <dbReference type="ARBA" id="ARBA00022777"/>
    </source>
</evidence>
<comment type="caution">
    <text evidence="10">The sequence shown here is derived from an EMBL/GenBank/DDBJ whole genome shotgun (WGS) entry which is preliminary data.</text>
</comment>
<sequence length="166" mass="17116">MHHIVVMGVAGCGKSTVGVLLAAALDAPFLDADSLHPAENVAKMAAGTPLDDADRAPWLAAVAARFAGDHSLVIACSALRVAYRDLIRAGAPDVVFVHLHGTPELLAARIGARPGHFMPPAMLASQLATLEPLLAAESGFVLDVASDPHELVDAALARLVPVSRPS</sequence>
<dbReference type="Proteomes" id="UP001549257">
    <property type="component" value="Unassembled WGS sequence"/>
</dbReference>
<dbReference type="EC" id="2.7.1.12" evidence="3 9"/>
<gene>
    <name evidence="10" type="ORF">ABIE21_001589</name>
</gene>
<proteinExistence type="inferred from homology"/>
<dbReference type="SUPFAM" id="SSF52540">
    <property type="entry name" value="P-loop containing nucleoside triphosphate hydrolases"/>
    <property type="match status" value="1"/>
</dbReference>
<evidence type="ECO:0000256" key="8">
    <source>
        <dbReference type="ARBA" id="ARBA00048090"/>
    </source>
</evidence>
<dbReference type="InterPro" id="IPR027417">
    <property type="entry name" value="P-loop_NTPase"/>
</dbReference>
<evidence type="ECO:0000256" key="4">
    <source>
        <dbReference type="ARBA" id="ARBA00022679"/>
    </source>
</evidence>
<evidence type="ECO:0000256" key="5">
    <source>
        <dbReference type="ARBA" id="ARBA00022741"/>
    </source>
</evidence>
<dbReference type="InterPro" id="IPR031322">
    <property type="entry name" value="Shikimate/glucono_kinase"/>
</dbReference>
<keyword evidence="5 9" id="KW-0547">Nucleotide-binding</keyword>
<evidence type="ECO:0000256" key="2">
    <source>
        <dbReference type="ARBA" id="ARBA00008420"/>
    </source>
</evidence>
<organism evidence="10 11">
    <name type="scientific">Conyzicola nivalis</name>
    <dbReference type="NCBI Taxonomy" id="1477021"/>
    <lineage>
        <taxon>Bacteria</taxon>
        <taxon>Bacillati</taxon>
        <taxon>Actinomycetota</taxon>
        <taxon>Actinomycetes</taxon>
        <taxon>Micrococcales</taxon>
        <taxon>Microbacteriaceae</taxon>
        <taxon>Conyzicola</taxon>
    </lineage>
</organism>
<dbReference type="Pfam" id="PF01202">
    <property type="entry name" value="SKI"/>
    <property type="match status" value="1"/>
</dbReference>
<reference evidence="10 11" key="1">
    <citation type="submission" date="2024-06" db="EMBL/GenBank/DDBJ databases">
        <title>Sorghum-associated microbial communities from plants grown in Nebraska, USA.</title>
        <authorList>
            <person name="Schachtman D."/>
        </authorList>
    </citation>
    <scope>NUCLEOTIDE SEQUENCE [LARGE SCALE GENOMIC DNA]</scope>
    <source>
        <strain evidence="10 11">2857</strain>
    </source>
</reference>
<evidence type="ECO:0000256" key="3">
    <source>
        <dbReference type="ARBA" id="ARBA00012054"/>
    </source>
</evidence>
<accession>A0ABV2QM16</accession>
<comment type="pathway">
    <text evidence="1">Carbohydrate acid metabolism.</text>
</comment>
<evidence type="ECO:0000313" key="10">
    <source>
        <dbReference type="EMBL" id="MET4582099.1"/>
    </source>
</evidence>
<dbReference type="CDD" id="cd02021">
    <property type="entry name" value="GntK"/>
    <property type="match status" value="1"/>
</dbReference>
<dbReference type="NCBIfam" id="TIGR01313">
    <property type="entry name" value="therm_gnt_kin"/>
    <property type="match status" value="1"/>
</dbReference>
<keyword evidence="6 9" id="KW-0418">Kinase</keyword>
<evidence type="ECO:0000256" key="1">
    <source>
        <dbReference type="ARBA" id="ARBA00004761"/>
    </source>
</evidence>
<evidence type="ECO:0000313" key="11">
    <source>
        <dbReference type="Proteomes" id="UP001549257"/>
    </source>
</evidence>
<evidence type="ECO:0000256" key="7">
    <source>
        <dbReference type="ARBA" id="ARBA00022840"/>
    </source>
</evidence>
<dbReference type="RefSeq" id="WP_354024248.1">
    <property type="nucleotide sequence ID" value="NZ_JBEPSJ010000001.1"/>
</dbReference>
<keyword evidence="11" id="KW-1185">Reference proteome</keyword>
<dbReference type="PANTHER" id="PTHR43442">
    <property type="entry name" value="GLUCONOKINASE-RELATED"/>
    <property type="match status" value="1"/>
</dbReference>
<comment type="catalytic activity">
    <reaction evidence="8 9">
        <text>D-gluconate + ATP = 6-phospho-D-gluconate + ADP + H(+)</text>
        <dbReference type="Rhea" id="RHEA:19433"/>
        <dbReference type="ChEBI" id="CHEBI:15378"/>
        <dbReference type="ChEBI" id="CHEBI:18391"/>
        <dbReference type="ChEBI" id="CHEBI:30616"/>
        <dbReference type="ChEBI" id="CHEBI:58759"/>
        <dbReference type="ChEBI" id="CHEBI:456216"/>
        <dbReference type="EC" id="2.7.1.12"/>
    </reaction>
</comment>
<dbReference type="PANTHER" id="PTHR43442:SF3">
    <property type="entry name" value="GLUCONOKINASE-RELATED"/>
    <property type="match status" value="1"/>
</dbReference>
<keyword evidence="7 9" id="KW-0067">ATP-binding</keyword>
<name>A0ABV2QM16_9MICO</name>
<keyword evidence="4 9" id="KW-0808">Transferase</keyword>